<sequence>MSLLKSFTDQIFNISNIVNQNTSTETIKANETNRQIHSKIDIESANCTLFDIPQCSTGSLFSANFILFIDSISSIRVNSVKVELVQHTIIQPSLSPTCKFCKKSLGSIEKIKEWDLLSKPTVLRNGQFNVPLSCHLEGDLPASTKVGPSQQTRISYELLTTIKYVSGNKDRIYTDTMPFQISRIFRDNRPKLSHRTFEPSTTILESYLPDTIFVNTKNSVKIIIKNLNKDLPSRRWSIKNIQCFLFEIIRYESTYCSEHDQGQLFKKLIKQTKEADKQSIFEKILPNKTSISSFFEAIDVNEIDQIDQNEDRKVITEQSYQISNVDIDYNKISQRFLENNDIEATFKIDHSGLAGTNYATDLQLDDMSVKHKVIMEITLFEEEISYERVPYKKPTSVTSNTTVPNTTLSEKCLITNIQDEAMPCPNTINEIEDKDLNTPEPKQMKRLCADSTGKMQKLKTTFKLILSETPQNDCQLPWEEDIPPIYESVQDVGGSPPTYVAA</sequence>
<evidence type="ECO:0000259" key="1">
    <source>
        <dbReference type="Pfam" id="PF13002"/>
    </source>
</evidence>
<comment type="caution">
    <text evidence="2">The sequence shown here is derived from an EMBL/GenBank/DDBJ whole genome shotgun (WGS) entry which is preliminary data.</text>
</comment>
<evidence type="ECO:0000313" key="3">
    <source>
        <dbReference type="Proteomes" id="UP000750334"/>
    </source>
</evidence>
<keyword evidence="3" id="KW-1185">Reference proteome</keyword>
<accession>A0A9P6W9P1</accession>
<dbReference type="Pfam" id="PF13002">
    <property type="entry name" value="LDB19"/>
    <property type="match status" value="1"/>
</dbReference>
<protein>
    <recommendedName>
        <fullName evidence="1">LDB19 N-terminal domain-containing protein</fullName>
    </recommendedName>
</protein>
<dbReference type="EMBL" id="PUHR01000081">
    <property type="protein sequence ID" value="KAG0668051.1"/>
    <property type="molecule type" value="Genomic_DNA"/>
</dbReference>
<gene>
    <name evidence="2" type="ORF">C6P45_005102</name>
</gene>
<organism evidence="2 3">
    <name type="scientific">Maudiozyma exigua</name>
    <name type="common">Yeast</name>
    <name type="synonym">Kazachstania exigua</name>
    <dbReference type="NCBI Taxonomy" id="34358"/>
    <lineage>
        <taxon>Eukaryota</taxon>
        <taxon>Fungi</taxon>
        <taxon>Dikarya</taxon>
        <taxon>Ascomycota</taxon>
        <taxon>Saccharomycotina</taxon>
        <taxon>Saccharomycetes</taxon>
        <taxon>Saccharomycetales</taxon>
        <taxon>Saccharomycetaceae</taxon>
        <taxon>Maudiozyma</taxon>
    </lineage>
</organism>
<dbReference type="InterPro" id="IPR024391">
    <property type="entry name" value="LDB19_N"/>
</dbReference>
<reference evidence="2 3" key="1">
    <citation type="submission" date="2020-11" db="EMBL/GenBank/DDBJ databases">
        <title>Kefir isolates.</title>
        <authorList>
            <person name="Marcisauskas S."/>
            <person name="Kim Y."/>
            <person name="Blasche S."/>
        </authorList>
    </citation>
    <scope>NUCLEOTIDE SEQUENCE [LARGE SCALE GENOMIC DNA]</scope>
    <source>
        <strain evidence="2 3">OG2</strain>
    </source>
</reference>
<feature type="domain" description="LDB19 N-terminal" evidence="1">
    <location>
        <begin position="80"/>
        <end position="260"/>
    </location>
</feature>
<dbReference type="AlphaFoldDB" id="A0A9P6W9P1"/>
<proteinExistence type="predicted"/>
<dbReference type="Proteomes" id="UP000750334">
    <property type="component" value="Unassembled WGS sequence"/>
</dbReference>
<evidence type="ECO:0000313" key="2">
    <source>
        <dbReference type="EMBL" id="KAG0668051.1"/>
    </source>
</evidence>
<dbReference type="OrthoDB" id="3832628at2759"/>
<name>A0A9P6W9P1_MAUEX</name>